<comment type="caution">
    <text evidence="2">The sequence shown here is derived from an EMBL/GenBank/DDBJ whole genome shotgun (WGS) entry which is preliminary data.</text>
</comment>
<dbReference type="Proteomes" id="UP001528673">
    <property type="component" value="Unassembled WGS sequence"/>
</dbReference>
<evidence type="ECO:0000313" key="2">
    <source>
        <dbReference type="EMBL" id="MDD0839933.1"/>
    </source>
</evidence>
<proteinExistence type="predicted"/>
<sequence length="1465" mass="162468">MSADIKATAIPLAGYVYQTLQGVDVLCDWLDAPAQYARIRFECDDDEVAPQGLDDVVAERRDGRVDVTQVKFTPSPEKYALDWDWLLTKPGKVGGTSRSLLRKWFDALEAIDPGRLGDVCLITNRVPDLAMETCLAGGAFIAYKKASAEVQAQVEADLGGEASAQRLFQALSVRHSDKGYTSLDHHVTSRLRKHSTVEGIETLKNRAVQWAIQKKHPAPEGWITFEILQTTLRVIAPEPLPEDFVIPTGYRVPDAAFHAEFVNALSAVPTQPLVLTGPPGRGKSTYLSRVCETLGKLGIPFVRHHYYLSSTDRTADRYSSYAVEEALLAQIKKFHTDTGAPDRDLARALLECAARYKAEGKPFVVVIDGLDHVWRTQGHDKRPLDQLFDQLLPAPENLVIVVGTQPVDDTQLPSRLLAAAPRATWRELPVMSADAVLHYLRRQVDHGRLTIQGTSPHDDEELQAAAAELRSRTGGHPLHVIYATEELARSGRHVSRWSVEQLSGDLSQDATTYYASLWHGLSASQRDALRLISGFPYFWPKTAFAQIAALAGTAPPEIGAVEHLLYASPAGLRAFHDSLVVFVKQTEDFAARLEKLTGHVETWLATAAPDALRVNWLWAVRAQRGKPEQLISGLQRDWVVERLQEGYPTTLFEGLLASAEEHAVQLVRYADAYRLRHLKYRLLNSLSYQLMDEAAARLRACTWTLAPDDGVIDEAFASRHETSVLEVAALGTALMERGKNAEAEVCGREAWRRALGESRFSTRNDSRVKTLYLTKSLALLHALDRTAAETAKWVDRRWEEMGRKLFEVYADRGELRMLVQIAVALKDPDLKVLGCEAAVRSAALVGADLSAWAEFGALSHGALIGCLSALTGHGGATWLGATDLQWHEGGYEESRAALCDLAHDWFFGAAHVKLAAVAPASLLKAPIFKDRENVSQYLDHMSGLGWNVAKRWRAGAPVKFSRLYESFSAVQPFSYYGSYELSSAARDFRRTLHGIAIDIHLLSVRFGGPQLVEADDLSHAMGQAWFDVDAFREQYVSGLPKVLSDDAAELFIRSQMAGFDAAVDEETGVRMLAMLDLCEMGIRHKLTALASELCRRTWELVLGYSQRKDPALSELMDALEYLAVVAPDDTRRLLAEVGPQVHHVLSYTDGKGTRHVLYEADRLLAMLHREALVEKYREHTESGDWYHAENSLEAYVATMPAQTALGNALLRTGLHAGAVDALKEAADGGDALSARLLAEVVIHNGADVGRIADTDRGSTPTHWKPFLSDVKTYGVDDLQRLLDDLKSHYGVRGDILREWYLHWEAQGEGSRLIHVLEPRLLSGSVRDDDLSDLLDLAFETKLRLEGKAAAFPYIVQAQMFRGGWSGPMMASQEQSRQRLQRAVATYKSRCDEFFVKSAYSWLGLPRKERVIPSDIMVYFLGLQGRTAEAVQFAQAMVQAVRDDTRTLQLKVPSWVLKLAAPSPAP</sequence>
<accession>A0ABT5N4C1</accession>
<organism evidence="2 3">
    <name type="scientific">Curvibacter cyanobacteriorum</name>
    <dbReference type="NCBI Taxonomy" id="3026422"/>
    <lineage>
        <taxon>Bacteria</taxon>
        <taxon>Pseudomonadati</taxon>
        <taxon>Pseudomonadota</taxon>
        <taxon>Betaproteobacteria</taxon>
        <taxon>Burkholderiales</taxon>
        <taxon>Comamonadaceae</taxon>
        <taxon>Curvibacter</taxon>
    </lineage>
</organism>
<reference evidence="2 3" key="1">
    <citation type="submission" date="2023-02" db="EMBL/GenBank/DDBJ databases">
        <title>Bacterial whole genomic sequence of Curvibacter sp. HBC61.</title>
        <authorList>
            <person name="Le V."/>
            <person name="Ko S.-R."/>
            <person name="Ahn C.-Y."/>
            <person name="Oh H.-M."/>
        </authorList>
    </citation>
    <scope>NUCLEOTIDE SEQUENCE [LARGE SCALE GENOMIC DNA]</scope>
    <source>
        <strain evidence="2 3">HBC61</strain>
    </source>
</reference>
<feature type="domain" description="NACHT" evidence="1">
    <location>
        <begin position="272"/>
        <end position="443"/>
    </location>
</feature>
<dbReference type="Gene3D" id="3.40.50.300">
    <property type="entry name" value="P-loop containing nucleotide triphosphate hydrolases"/>
    <property type="match status" value="1"/>
</dbReference>
<keyword evidence="3" id="KW-1185">Reference proteome</keyword>
<evidence type="ECO:0000313" key="3">
    <source>
        <dbReference type="Proteomes" id="UP001528673"/>
    </source>
</evidence>
<gene>
    <name evidence="2" type="ORF">PSQ40_15215</name>
</gene>
<protein>
    <submittedName>
        <fullName evidence="2">NACHT domain-containing protein</fullName>
    </submittedName>
</protein>
<evidence type="ECO:0000259" key="1">
    <source>
        <dbReference type="Pfam" id="PF05729"/>
    </source>
</evidence>
<dbReference type="InterPro" id="IPR027417">
    <property type="entry name" value="P-loop_NTPase"/>
</dbReference>
<dbReference type="InterPro" id="IPR007111">
    <property type="entry name" value="NACHT_NTPase"/>
</dbReference>
<dbReference type="CDD" id="cd00009">
    <property type="entry name" value="AAA"/>
    <property type="match status" value="1"/>
</dbReference>
<dbReference type="RefSeq" id="WP_273952583.1">
    <property type="nucleotide sequence ID" value="NZ_JAQSIP010000007.1"/>
</dbReference>
<name>A0ABT5N4C1_9BURK</name>
<dbReference type="EMBL" id="JAQSIP010000007">
    <property type="protein sequence ID" value="MDD0839933.1"/>
    <property type="molecule type" value="Genomic_DNA"/>
</dbReference>
<dbReference type="Pfam" id="PF05729">
    <property type="entry name" value="NACHT"/>
    <property type="match status" value="1"/>
</dbReference>
<dbReference type="SUPFAM" id="SSF52540">
    <property type="entry name" value="P-loop containing nucleoside triphosphate hydrolases"/>
    <property type="match status" value="1"/>
</dbReference>